<keyword evidence="1" id="KW-0812">Transmembrane</keyword>
<dbReference type="HOGENOM" id="CLU_088596_0_0_7"/>
<reference evidence="2 3" key="1">
    <citation type="journal article" date="2014" name="Nature">
        <title>An environmental bacterial taxon with a large and distinct metabolic repertoire.</title>
        <authorList>
            <person name="Wilson M.C."/>
            <person name="Mori T."/>
            <person name="Ruckert C."/>
            <person name="Uria A.R."/>
            <person name="Helf M.J."/>
            <person name="Takada K."/>
            <person name="Gernert C."/>
            <person name="Steffens U.A."/>
            <person name="Heycke N."/>
            <person name="Schmitt S."/>
            <person name="Rinke C."/>
            <person name="Helfrich E.J."/>
            <person name="Brachmann A.O."/>
            <person name="Gurgui C."/>
            <person name="Wakimoto T."/>
            <person name="Kracht M."/>
            <person name="Crusemann M."/>
            <person name="Hentschel U."/>
            <person name="Abe I."/>
            <person name="Matsunaga S."/>
            <person name="Kalinowski J."/>
            <person name="Takeyama H."/>
            <person name="Piel J."/>
        </authorList>
    </citation>
    <scope>NUCLEOTIDE SEQUENCE [LARGE SCALE GENOMIC DNA]</scope>
    <source>
        <strain evidence="3">TSY2</strain>
    </source>
</reference>
<proteinExistence type="predicted"/>
<organism evidence="2 3">
    <name type="scientific">Candidatus Entotheonella gemina</name>
    <dbReference type="NCBI Taxonomy" id="1429439"/>
    <lineage>
        <taxon>Bacteria</taxon>
        <taxon>Pseudomonadati</taxon>
        <taxon>Nitrospinota/Tectimicrobiota group</taxon>
        <taxon>Candidatus Tectimicrobiota</taxon>
        <taxon>Candidatus Entotheonellia</taxon>
        <taxon>Candidatus Entotheonellales</taxon>
        <taxon>Candidatus Entotheonellaceae</taxon>
        <taxon>Candidatus Entotheonella</taxon>
    </lineage>
</organism>
<dbReference type="EMBL" id="AZHX01000115">
    <property type="protein sequence ID" value="ETX08889.1"/>
    <property type="molecule type" value="Genomic_DNA"/>
</dbReference>
<gene>
    <name evidence="2" type="ORF">ETSY2_02720</name>
</gene>
<keyword evidence="1" id="KW-0472">Membrane</keyword>
<keyword evidence="3" id="KW-1185">Reference proteome</keyword>
<name>W4MEX7_9BACT</name>
<dbReference type="Proteomes" id="UP000019140">
    <property type="component" value="Unassembled WGS sequence"/>
</dbReference>
<dbReference type="Gene3D" id="1.25.40.10">
    <property type="entry name" value="Tetratricopeptide repeat domain"/>
    <property type="match status" value="1"/>
</dbReference>
<dbReference type="PIRSF" id="PIRSF030959">
    <property type="entry name" value="UCP030959"/>
    <property type="match status" value="1"/>
</dbReference>
<accession>W4MEX7</accession>
<comment type="caution">
    <text evidence="2">The sequence shown here is derived from an EMBL/GenBank/DDBJ whole genome shotgun (WGS) entry which is preliminary data.</text>
</comment>
<sequence length="243" mass="27432">MGFLVIVVLQAMFAAHAIQRGHGWNWILLILFCPIIGLMLYAYLVAIPEMQHEPAFGIAGSDVKPFRDAESEIQYYQQQVELADTVSNRTKLAQALVRHDKPQEAIPLYETSLRGPYQDDLQLLYGLAQATFAAHDFAKTREILSTLIQAHPNAKLNEQHLLYARTLGALNEFENACQAYQELAAVYNGPQAKFHYAMMLKAHGEAEMAKRLLQEIDTTAKQSSNYYNAYHQECIGMARKELG</sequence>
<dbReference type="InterPro" id="IPR011990">
    <property type="entry name" value="TPR-like_helical_dom_sf"/>
</dbReference>
<evidence type="ECO:0000256" key="1">
    <source>
        <dbReference type="SAM" id="Phobius"/>
    </source>
</evidence>
<dbReference type="InterPro" id="IPR014562">
    <property type="entry name" value="UCP030959_TPR_rpt-cont"/>
</dbReference>
<dbReference type="SUPFAM" id="SSF48452">
    <property type="entry name" value="TPR-like"/>
    <property type="match status" value="1"/>
</dbReference>
<evidence type="ECO:0000313" key="2">
    <source>
        <dbReference type="EMBL" id="ETX08889.1"/>
    </source>
</evidence>
<evidence type="ECO:0008006" key="4">
    <source>
        <dbReference type="Google" id="ProtNLM"/>
    </source>
</evidence>
<dbReference type="AlphaFoldDB" id="W4MEX7"/>
<feature type="transmembrane region" description="Helical" evidence="1">
    <location>
        <begin position="27"/>
        <end position="46"/>
    </location>
</feature>
<keyword evidence="1" id="KW-1133">Transmembrane helix</keyword>
<evidence type="ECO:0000313" key="3">
    <source>
        <dbReference type="Proteomes" id="UP000019140"/>
    </source>
</evidence>
<protein>
    <recommendedName>
        <fullName evidence="4">Cardiolipin synthase N-terminal domain-containing protein</fullName>
    </recommendedName>
</protein>